<sequence length="84" mass="9362">MNNSNFNRIKELLAKKGKTSIELANYLGVNTRTVSTWCTNAHQPEVATLYKISDFLEVEAGELLTPKNELKVAAPGKVKKKRNS</sequence>
<dbReference type="SUPFAM" id="SSF47413">
    <property type="entry name" value="lambda repressor-like DNA-binding domains"/>
    <property type="match status" value="1"/>
</dbReference>
<dbReference type="CDD" id="cd00093">
    <property type="entry name" value="HTH_XRE"/>
    <property type="match status" value="1"/>
</dbReference>
<dbReference type="InterPro" id="IPR010982">
    <property type="entry name" value="Lambda_DNA-bd_dom_sf"/>
</dbReference>
<accession>A0A6N8JKF2</accession>
<dbReference type="OrthoDB" id="7865033at2"/>
<evidence type="ECO:0000313" key="3">
    <source>
        <dbReference type="Proteomes" id="UP000468388"/>
    </source>
</evidence>
<name>A0A6N8JKF2_9BACT</name>
<comment type="caution">
    <text evidence="2">The sequence shown here is derived from an EMBL/GenBank/DDBJ whole genome shotgun (WGS) entry which is preliminary data.</text>
</comment>
<dbReference type="EMBL" id="WRXO01000013">
    <property type="protein sequence ID" value="MVT44856.1"/>
    <property type="molecule type" value="Genomic_DNA"/>
</dbReference>
<dbReference type="Proteomes" id="UP000468388">
    <property type="component" value="Unassembled WGS sequence"/>
</dbReference>
<dbReference type="Pfam" id="PF01381">
    <property type="entry name" value="HTH_3"/>
    <property type="match status" value="1"/>
</dbReference>
<feature type="domain" description="HTH cro/C1-type" evidence="1">
    <location>
        <begin position="9"/>
        <end position="63"/>
    </location>
</feature>
<organism evidence="2 3">
    <name type="scientific">Chitinophaga oryziterrae</name>
    <dbReference type="NCBI Taxonomy" id="1031224"/>
    <lineage>
        <taxon>Bacteria</taxon>
        <taxon>Pseudomonadati</taxon>
        <taxon>Bacteroidota</taxon>
        <taxon>Chitinophagia</taxon>
        <taxon>Chitinophagales</taxon>
        <taxon>Chitinophagaceae</taxon>
        <taxon>Chitinophaga</taxon>
    </lineage>
</organism>
<dbReference type="RefSeq" id="WP_157303644.1">
    <property type="nucleotide sequence ID" value="NZ_BAAAZB010000005.1"/>
</dbReference>
<gene>
    <name evidence="2" type="ORF">GO495_29965</name>
</gene>
<evidence type="ECO:0000313" key="2">
    <source>
        <dbReference type="EMBL" id="MVT44856.1"/>
    </source>
</evidence>
<dbReference type="InterPro" id="IPR001387">
    <property type="entry name" value="Cro/C1-type_HTH"/>
</dbReference>
<dbReference type="SMART" id="SM00530">
    <property type="entry name" value="HTH_XRE"/>
    <property type="match status" value="1"/>
</dbReference>
<keyword evidence="3" id="KW-1185">Reference proteome</keyword>
<proteinExistence type="predicted"/>
<dbReference type="Gene3D" id="1.10.260.40">
    <property type="entry name" value="lambda repressor-like DNA-binding domains"/>
    <property type="match status" value="1"/>
</dbReference>
<dbReference type="AlphaFoldDB" id="A0A6N8JKF2"/>
<dbReference type="GO" id="GO:0003677">
    <property type="term" value="F:DNA binding"/>
    <property type="evidence" value="ECO:0007669"/>
    <property type="project" value="InterPro"/>
</dbReference>
<dbReference type="PROSITE" id="PS50943">
    <property type="entry name" value="HTH_CROC1"/>
    <property type="match status" value="1"/>
</dbReference>
<reference evidence="2 3" key="1">
    <citation type="submission" date="2019-12" db="EMBL/GenBank/DDBJ databases">
        <title>The draft genomic sequence of strain Chitinophaga oryziterrae JCM 16595.</title>
        <authorList>
            <person name="Zhang X."/>
        </authorList>
    </citation>
    <scope>NUCLEOTIDE SEQUENCE [LARGE SCALE GENOMIC DNA]</scope>
    <source>
        <strain evidence="2 3">JCM 16595</strain>
    </source>
</reference>
<protein>
    <submittedName>
        <fullName evidence="2">Helix-turn-helix domain-containing protein</fullName>
    </submittedName>
</protein>
<evidence type="ECO:0000259" key="1">
    <source>
        <dbReference type="PROSITE" id="PS50943"/>
    </source>
</evidence>